<comment type="caution">
    <text evidence="1">The sequence shown here is derived from an EMBL/GenBank/DDBJ whole genome shotgun (WGS) entry which is preliminary data.</text>
</comment>
<dbReference type="OrthoDB" id="6107827at2759"/>
<dbReference type="InterPro" id="IPR011030">
    <property type="entry name" value="Lipovitellin_superhlx_dom"/>
</dbReference>
<protein>
    <submittedName>
        <fullName evidence="1">Hypp9725 protein</fullName>
    </submittedName>
</protein>
<proteinExistence type="predicted"/>
<dbReference type="SUPFAM" id="SSF48431">
    <property type="entry name" value="Lipovitellin-phosvitin complex, superhelical domain"/>
    <property type="match status" value="1"/>
</dbReference>
<evidence type="ECO:0000313" key="1">
    <source>
        <dbReference type="EMBL" id="CAH1277632.1"/>
    </source>
</evidence>
<accession>A0A8S4MPG9</accession>
<sequence length="962" mass="108792">MKLSFSEQTSPASRLRWHDIASAGRDTSGECPQLDSPARSYPRDDWLVHNTAVLILGAVADRIKHTDPDRARGLVRNLEENLGIHDPWHHRQLREALTGDELKRHYHVKATLLQALGNAEFDSSFDHLVSYVNNTDSPPLLRTSALSAIRKYKHAEAAGLLLDSALFDDEEHVRYHAALQYQRHPKALNLRKMKQDLANGLVNVSHYLDDVMSLANAMSQNPHLRKRRGVMEDVLDVLTGGIQFELKLPGVEWHRKIGSDDIGAEFGLIMKNNFDLDIRLSEGHAKLDIYDHAYARGWLGFFNMHIDFMDTGICFVGGIHYKVNILQDFNFKKMLELIKTWFRDVPAVIKDVKATIETFKNLFSHLANTTPEELFSAILDAIQTFPDRITAISRWARDTLERIGAYDNLPSFIEEARQVLLRVATLFNDVKKSVTELVNAIADSIHVVLPWGAEQIWQGLQTIFQEIRNLIRSPQIAAGNIAKAVYRYGYNGQVYEWSVPTTDKQPYWFHLGTQIEEILDDIQRVWRLLEVEAPAWVDGFVQHSTDVLEQAFSNETLSVLRGKVIDEFKAALDDLPNQIGPTADIIQPFLDAYTSTVGTVRRVKSCYNSLKEGFVLARSIIHKIFGPKASFRFPRRILDSETCGRGVYPSFGVGGKTYDSEGIDLEIREGRKVVAPFAGEITSISGGKIVIAMEDIKDMEAIIDSVDFETSIKEGQGGKTIASGNLTDILKDEDETPEEPEVDLDDSARVLDILQLLDEPDMRAIRDKLRSSTEQVQQYLNADPFKLPGTLTDDQLRWELHRRGKPAHGSRQQLLQMYTATTDNAEEDEYYNDKSWALFGDVLLVRSFRVLRTGLTFTLSLAVKLCAGSIETCLPPLHILRDVSFGIAHCDGTRNALSPIGQVLVTDLTLAQFEIELHYMSRSEMRRVLPAANLTDMNQLLRDLTRVLRVSYKEVVRMGTLW</sequence>
<dbReference type="InterPro" id="IPR016024">
    <property type="entry name" value="ARM-type_fold"/>
</dbReference>
<dbReference type="AlphaFoldDB" id="A0A8S4MPG9"/>
<evidence type="ECO:0000313" key="2">
    <source>
        <dbReference type="Proteomes" id="UP000838412"/>
    </source>
</evidence>
<organism evidence="1 2">
    <name type="scientific">Branchiostoma lanceolatum</name>
    <name type="common">Common lancelet</name>
    <name type="synonym">Amphioxus lanceolatum</name>
    <dbReference type="NCBI Taxonomy" id="7740"/>
    <lineage>
        <taxon>Eukaryota</taxon>
        <taxon>Metazoa</taxon>
        <taxon>Chordata</taxon>
        <taxon>Cephalochordata</taxon>
        <taxon>Leptocardii</taxon>
        <taxon>Amphioxiformes</taxon>
        <taxon>Branchiostomatidae</taxon>
        <taxon>Branchiostoma</taxon>
    </lineage>
</organism>
<keyword evidence="2" id="KW-1185">Reference proteome</keyword>
<dbReference type="Proteomes" id="UP000838412">
    <property type="component" value="Unassembled WGS sequence"/>
</dbReference>
<reference evidence="1" key="1">
    <citation type="submission" date="2022-01" db="EMBL/GenBank/DDBJ databases">
        <authorList>
            <person name="Braso-Vives M."/>
        </authorList>
    </citation>
    <scope>NUCLEOTIDE SEQUENCE</scope>
</reference>
<name>A0A8S4MPG9_BRALA</name>
<dbReference type="SUPFAM" id="SSF48371">
    <property type="entry name" value="ARM repeat"/>
    <property type="match status" value="1"/>
</dbReference>
<dbReference type="Gene3D" id="1.25.10.20">
    <property type="entry name" value="Vitellinogen, superhelical"/>
    <property type="match status" value="1"/>
</dbReference>
<dbReference type="EMBL" id="CAKMNS010000431">
    <property type="protein sequence ID" value="CAH1277632.1"/>
    <property type="molecule type" value="Genomic_DNA"/>
</dbReference>
<gene>
    <name evidence="1" type="primary">Hypp9725</name>
    <name evidence="1" type="ORF">BLAG_LOCUS26366</name>
</gene>